<dbReference type="PRINTS" id="PR00943">
    <property type="entry name" value="CUATPASE"/>
</dbReference>
<dbReference type="Pfam" id="PF00122">
    <property type="entry name" value="E1-E2_ATPase"/>
    <property type="match status" value="1"/>
</dbReference>
<dbReference type="GO" id="GO:0005507">
    <property type="term" value="F:copper ion binding"/>
    <property type="evidence" value="ECO:0007669"/>
    <property type="project" value="TreeGrafter"/>
</dbReference>
<dbReference type="SUPFAM" id="SSF81665">
    <property type="entry name" value="Calcium ATPase, transmembrane domain M"/>
    <property type="match status" value="1"/>
</dbReference>
<keyword evidence="5" id="KW-1278">Translocase</keyword>
<evidence type="ECO:0000256" key="1">
    <source>
        <dbReference type="ARBA" id="ARBA00004127"/>
    </source>
</evidence>
<evidence type="ECO:0000256" key="2">
    <source>
        <dbReference type="ARBA" id="ARBA00006024"/>
    </source>
</evidence>
<dbReference type="GO" id="GO:0043682">
    <property type="term" value="F:P-type divalent copper transporter activity"/>
    <property type="evidence" value="ECO:0007669"/>
    <property type="project" value="TreeGrafter"/>
</dbReference>
<dbReference type="GO" id="GO:0016887">
    <property type="term" value="F:ATP hydrolysis activity"/>
    <property type="evidence" value="ECO:0007669"/>
    <property type="project" value="InterPro"/>
</dbReference>
<dbReference type="InterPro" id="IPR001757">
    <property type="entry name" value="P_typ_ATPase"/>
</dbReference>
<feature type="non-terminal residue" evidence="10">
    <location>
        <position position="283"/>
    </location>
</feature>
<proteinExistence type="inferred from homology"/>
<keyword evidence="4" id="KW-0479">Metal-binding</keyword>
<dbReference type="Gene3D" id="2.70.150.10">
    <property type="entry name" value="Calcium-transporting ATPase, cytoplasmic transduction domain A"/>
    <property type="match status" value="1"/>
</dbReference>
<gene>
    <name evidence="10" type="ORF">METZ01_LOCUS401496</name>
</gene>
<organism evidence="10">
    <name type="scientific">marine metagenome</name>
    <dbReference type="NCBI Taxonomy" id="408172"/>
    <lineage>
        <taxon>unclassified sequences</taxon>
        <taxon>metagenomes</taxon>
        <taxon>ecological metagenomes</taxon>
    </lineage>
</organism>
<dbReference type="GO" id="GO:0012505">
    <property type="term" value="C:endomembrane system"/>
    <property type="evidence" value="ECO:0007669"/>
    <property type="project" value="UniProtKB-SubCell"/>
</dbReference>
<dbReference type="InterPro" id="IPR023298">
    <property type="entry name" value="ATPase_P-typ_TM_dom_sf"/>
</dbReference>
<comment type="subcellular location">
    <subcellularLocation>
        <location evidence="1">Endomembrane system</location>
        <topology evidence="1">Multi-pass membrane protein</topology>
    </subcellularLocation>
</comment>
<keyword evidence="6 8" id="KW-1133">Transmembrane helix</keyword>
<feature type="transmembrane region" description="Helical" evidence="8">
    <location>
        <begin position="210"/>
        <end position="230"/>
    </location>
</feature>
<protein>
    <recommendedName>
        <fullName evidence="9">P-type ATPase A domain-containing protein</fullName>
    </recommendedName>
</protein>
<evidence type="ECO:0000256" key="4">
    <source>
        <dbReference type="ARBA" id="ARBA00022723"/>
    </source>
</evidence>
<dbReference type="FunFam" id="2.70.150.10:FF:000002">
    <property type="entry name" value="Copper-transporting ATPase 1, putative"/>
    <property type="match status" value="1"/>
</dbReference>
<name>A0A382VQ73_9ZZZZ</name>
<dbReference type="Gene3D" id="3.40.50.1000">
    <property type="entry name" value="HAD superfamily/HAD-like"/>
    <property type="match status" value="1"/>
</dbReference>
<dbReference type="InterPro" id="IPR059000">
    <property type="entry name" value="ATPase_P-type_domA"/>
</dbReference>
<feature type="non-terminal residue" evidence="10">
    <location>
        <position position="1"/>
    </location>
</feature>
<dbReference type="EMBL" id="UINC01153747">
    <property type="protein sequence ID" value="SVD48642.1"/>
    <property type="molecule type" value="Genomic_DNA"/>
</dbReference>
<evidence type="ECO:0000256" key="8">
    <source>
        <dbReference type="SAM" id="Phobius"/>
    </source>
</evidence>
<accession>A0A382VQ73</accession>
<sequence length="283" mass="30160">ALGTGAAYVYSLISSINILNSLGISGFEKLYFESAGIILVFITMGRYLEARAKNQTTHTLLNLFKHVPRTGWVKKDDKWLEVSAEDIQKGDQIMVKPGGQVPVDGVVIDGSSYVDESAITGEPVPVEKTAGDTLTGASINTSGKLIMETMQIGNNTVFSRIIQMVEQAQNSKAPIQSLADKVASVFVPIVMVLAVLSMVGWLIAGQPMVFAFNIFISVLIIACPCALGLATPAAMVVGMGLGAQSGIHFKSAESLQYLSEITSIIFDKTGTLTLGKPQVVDIF</sequence>
<keyword evidence="7 8" id="KW-0472">Membrane</keyword>
<dbReference type="InterPro" id="IPR023214">
    <property type="entry name" value="HAD_sf"/>
</dbReference>
<reference evidence="10" key="1">
    <citation type="submission" date="2018-05" db="EMBL/GenBank/DDBJ databases">
        <authorList>
            <person name="Lanie J.A."/>
            <person name="Ng W.-L."/>
            <person name="Kazmierczak K.M."/>
            <person name="Andrzejewski T.M."/>
            <person name="Davidsen T.M."/>
            <person name="Wayne K.J."/>
            <person name="Tettelin H."/>
            <person name="Glass J.I."/>
            <person name="Rusch D."/>
            <person name="Podicherti R."/>
            <person name="Tsui H.-C.T."/>
            <person name="Winkler M.E."/>
        </authorList>
    </citation>
    <scope>NUCLEOTIDE SEQUENCE</scope>
</reference>
<dbReference type="GO" id="GO:0055070">
    <property type="term" value="P:copper ion homeostasis"/>
    <property type="evidence" value="ECO:0007669"/>
    <property type="project" value="TreeGrafter"/>
</dbReference>
<dbReference type="GO" id="GO:0005524">
    <property type="term" value="F:ATP binding"/>
    <property type="evidence" value="ECO:0007669"/>
    <property type="project" value="InterPro"/>
</dbReference>
<feature type="transmembrane region" description="Helical" evidence="8">
    <location>
        <begin position="182"/>
        <end position="204"/>
    </location>
</feature>
<dbReference type="InterPro" id="IPR018303">
    <property type="entry name" value="ATPase_P-typ_P_site"/>
</dbReference>
<dbReference type="NCBIfam" id="TIGR01494">
    <property type="entry name" value="ATPase_P-type"/>
    <property type="match status" value="1"/>
</dbReference>
<keyword evidence="3 8" id="KW-0812">Transmembrane</keyword>
<dbReference type="AlphaFoldDB" id="A0A382VQ73"/>
<feature type="transmembrane region" description="Helical" evidence="8">
    <location>
        <begin position="30"/>
        <end position="48"/>
    </location>
</feature>
<feature type="domain" description="P-type ATPase A" evidence="9">
    <location>
        <begin position="66"/>
        <end position="166"/>
    </location>
</feature>
<dbReference type="InterPro" id="IPR008250">
    <property type="entry name" value="ATPase_P-typ_transduc_dom_A_sf"/>
</dbReference>
<dbReference type="PRINTS" id="PR00119">
    <property type="entry name" value="CATATPASE"/>
</dbReference>
<dbReference type="SUPFAM" id="SSF81653">
    <property type="entry name" value="Calcium ATPase, transduction domain A"/>
    <property type="match status" value="1"/>
</dbReference>
<evidence type="ECO:0000256" key="7">
    <source>
        <dbReference type="ARBA" id="ARBA00023136"/>
    </source>
</evidence>
<dbReference type="PANTHER" id="PTHR43520:SF8">
    <property type="entry name" value="P-TYPE CU(+) TRANSPORTER"/>
    <property type="match status" value="1"/>
</dbReference>
<evidence type="ECO:0000256" key="3">
    <source>
        <dbReference type="ARBA" id="ARBA00022692"/>
    </source>
</evidence>
<evidence type="ECO:0000313" key="10">
    <source>
        <dbReference type="EMBL" id="SVD48642.1"/>
    </source>
</evidence>
<evidence type="ECO:0000259" key="9">
    <source>
        <dbReference type="Pfam" id="PF00122"/>
    </source>
</evidence>
<comment type="similarity">
    <text evidence="2">Belongs to the cation transport ATPase (P-type) (TC 3.A.3) family. Type IB subfamily.</text>
</comment>
<evidence type="ECO:0000256" key="6">
    <source>
        <dbReference type="ARBA" id="ARBA00022989"/>
    </source>
</evidence>
<dbReference type="PANTHER" id="PTHR43520">
    <property type="entry name" value="ATP7, ISOFORM B"/>
    <property type="match status" value="1"/>
</dbReference>
<evidence type="ECO:0000256" key="5">
    <source>
        <dbReference type="ARBA" id="ARBA00022967"/>
    </source>
</evidence>
<dbReference type="GO" id="GO:0016020">
    <property type="term" value="C:membrane"/>
    <property type="evidence" value="ECO:0007669"/>
    <property type="project" value="InterPro"/>
</dbReference>
<dbReference type="PROSITE" id="PS00154">
    <property type="entry name" value="ATPASE_E1_E2"/>
    <property type="match status" value="1"/>
</dbReference>